<sequence>MKSRITKHSCFLLVMLLMFHHIVETQINPADDPNNVNAASNLFFFDRKSDCNGPIRNLYGLQGTIRGSDLASQLLGPKECMIRLKSEGQFDGIVLDIEVKAMNILDCLTTVTIYDGDGKQNILMSYDCRSGESLNKRRFYSSGNTATFVMNRENVNSYSFDIEIIVLPVRASQDPNYENNYGKENPYAFDKFPQEYIVGMLSGFYLFVVVVCLVVIFRTCFQFRVLNKKWETQQLATLKASSAYDVRSQMTSPSQMTSIDQIKSHGPSSQYSRGTTQPTARKAPPSEDGDSGVYYNDDINQKRRLVNEQRVNAKPTNSVYSEPEEAPESFREKIIIPTKHKGKNRRQPPSYDEAVSDQSSDEGSQASSNSSLPRKRPPSSDEERSVKSKSSEWSKSTTRTRSTRTASSSETESEESHSEASSSGHQARAQRKKPKKQSEPKRSQQPPPQKQTRQHMPLPQMQQPPRMQQPFVRPPPMYSAYPPGQYVPIMSGPQFQPVPGAYPPPRYPVQPQPSRGLQVEPTDAPVYSYLVQRGYKPIDPASISQNSSDSHRSGGRRLEESDLRLDSGVEYMKR</sequence>
<feature type="compositionally biased region" description="Polar residues" evidence="1">
    <location>
        <begin position="356"/>
        <end position="372"/>
    </location>
</feature>
<proteinExistence type="predicted"/>
<dbReference type="RefSeq" id="XP_013064351.2">
    <property type="nucleotide sequence ID" value="XM_013208897.2"/>
</dbReference>
<evidence type="ECO:0000256" key="3">
    <source>
        <dbReference type="SAM" id="SignalP"/>
    </source>
</evidence>
<dbReference type="EnsemblMetazoa" id="BGLB020671-RA">
    <property type="protein sequence ID" value="BGLB020671-PA"/>
    <property type="gene ID" value="BGLB020671"/>
</dbReference>
<feature type="region of interest" description="Disordered" evidence="1">
    <location>
        <begin position="538"/>
        <end position="574"/>
    </location>
</feature>
<dbReference type="VEuPathDB" id="VectorBase:BGLB020671"/>
<accession>A0A2C9KKE3</accession>
<feature type="compositionally biased region" description="Basic and acidic residues" evidence="1">
    <location>
        <begin position="378"/>
        <end position="392"/>
    </location>
</feature>
<keyword evidence="2" id="KW-0472">Membrane</keyword>
<dbReference type="RefSeq" id="XP_013064360.2">
    <property type="nucleotide sequence ID" value="XM_013208906.2"/>
</dbReference>
<feature type="compositionally biased region" description="Basic and acidic residues" evidence="1">
    <location>
        <begin position="549"/>
        <end position="574"/>
    </location>
</feature>
<gene>
    <name evidence="4" type="primary">106053350</name>
</gene>
<evidence type="ECO:0000256" key="1">
    <source>
        <dbReference type="SAM" id="MobiDB-lite"/>
    </source>
</evidence>
<feature type="transmembrane region" description="Helical" evidence="2">
    <location>
        <begin position="196"/>
        <end position="221"/>
    </location>
</feature>
<dbReference type="Proteomes" id="UP000076420">
    <property type="component" value="Unassembled WGS sequence"/>
</dbReference>
<dbReference type="VEuPathDB" id="VectorBase:BGLAX_031911"/>
<keyword evidence="2" id="KW-0812">Transmembrane</keyword>
<name>A0A2C9KKE3_BIOGL</name>
<feature type="compositionally biased region" description="Pro residues" evidence="1">
    <location>
        <begin position="500"/>
        <end position="511"/>
    </location>
</feature>
<keyword evidence="2" id="KW-1133">Transmembrane helix</keyword>
<evidence type="ECO:0000313" key="4">
    <source>
        <dbReference type="EnsemblMetazoa" id="BGLB020671-PA"/>
    </source>
</evidence>
<organism evidence="4 5">
    <name type="scientific">Biomphalaria glabrata</name>
    <name type="common">Bloodfluke planorb</name>
    <name type="synonym">Freshwater snail</name>
    <dbReference type="NCBI Taxonomy" id="6526"/>
    <lineage>
        <taxon>Eukaryota</taxon>
        <taxon>Metazoa</taxon>
        <taxon>Spiralia</taxon>
        <taxon>Lophotrochozoa</taxon>
        <taxon>Mollusca</taxon>
        <taxon>Gastropoda</taxon>
        <taxon>Heterobranchia</taxon>
        <taxon>Euthyneura</taxon>
        <taxon>Panpulmonata</taxon>
        <taxon>Hygrophila</taxon>
        <taxon>Lymnaeoidea</taxon>
        <taxon>Planorbidae</taxon>
        <taxon>Biomphalaria</taxon>
    </lineage>
</organism>
<reference evidence="4" key="1">
    <citation type="submission" date="2020-05" db="UniProtKB">
        <authorList>
            <consortium name="EnsemblMetazoa"/>
        </authorList>
    </citation>
    <scope>IDENTIFICATION</scope>
    <source>
        <strain evidence="4">BB02</strain>
    </source>
</reference>
<feature type="compositionally biased region" description="Polar residues" evidence="1">
    <location>
        <begin position="248"/>
        <end position="279"/>
    </location>
</feature>
<feature type="compositionally biased region" description="Low complexity" evidence="1">
    <location>
        <begin position="450"/>
        <end position="471"/>
    </location>
</feature>
<feature type="region of interest" description="Disordered" evidence="1">
    <location>
        <begin position="247"/>
        <end position="522"/>
    </location>
</feature>
<dbReference type="EnsemblMetazoa" id="BGLB020671-RD">
    <property type="protein sequence ID" value="BGLB020671-PD"/>
    <property type="gene ID" value="BGLB020671"/>
</dbReference>
<dbReference type="AlphaFoldDB" id="A0A2C9KKE3"/>
<protein>
    <recommendedName>
        <fullName evidence="6">CUB domain-containing protein</fullName>
    </recommendedName>
</protein>
<dbReference type="OrthoDB" id="6144813at2759"/>
<dbReference type="KEGG" id="bgt:106053350"/>
<evidence type="ECO:0000256" key="2">
    <source>
        <dbReference type="SAM" id="Phobius"/>
    </source>
</evidence>
<keyword evidence="3" id="KW-0732">Signal</keyword>
<feature type="compositionally biased region" description="Low complexity" evidence="1">
    <location>
        <begin position="393"/>
        <end position="410"/>
    </location>
</feature>
<feature type="signal peptide" evidence="3">
    <location>
        <begin position="1"/>
        <end position="25"/>
    </location>
</feature>
<evidence type="ECO:0008006" key="6">
    <source>
        <dbReference type="Google" id="ProtNLM"/>
    </source>
</evidence>
<evidence type="ECO:0000313" key="5">
    <source>
        <dbReference type="Proteomes" id="UP000076420"/>
    </source>
</evidence>
<feature type="chain" id="PRO_5014285013" description="CUB domain-containing protein" evidence="3">
    <location>
        <begin position="26"/>
        <end position="574"/>
    </location>
</feature>